<proteinExistence type="predicted"/>
<organism evidence="1 2">
    <name type="scientific">Fodinicola feengrottensis</name>
    <dbReference type="NCBI Taxonomy" id="435914"/>
    <lineage>
        <taxon>Bacteria</taxon>
        <taxon>Bacillati</taxon>
        <taxon>Actinomycetota</taxon>
        <taxon>Actinomycetes</taxon>
        <taxon>Mycobacteriales</taxon>
        <taxon>Fodinicola</taxon>
    </lineage>
</organism>
<sequence length="197" mass="20573">MSQSEQVLLIRHGQTEWAAAGRHTGRTDVPLTAVGEQQAKALRPLLAELLGDTTASIVLSSPMERARRTAELAGLSVTGVDPDLAEMDYGAYEGMTTPEISRTVPGFTVWTHPLPGGETPAQVGERADAVLSRVGAAGGTAVLVAHGHLLRVLGARWVGLDPTGGGLLALGTAAVCVLGREHGRPVLRHWNLQATNG</sequence>
<dbReference type="PANTHER" id="PTHR48100">
    <property type="entry name" value="BROAD-SPECIFICITY PHOSPHATASE YOR283W-RELATED"/>
    <property type="match status" value="1"/>
</dbReference>
<dbReference type="Pfam" id="PF00300">
    <property type="entry name" value="His_Phos_1"/>
    <property type="match status" value="1"/>
</dbReference>
<protein>
    <submittedName>
        <fullName evidence="1">Acid phosphatase</fullName>
    </submittedName>
</protein>
<accession>A0ABN2GGE1</accession>
<comment type="caution">
    <text evidence="1">The sequence shown here is derived from an EMBL/GenBank/DDBJ whole genome shotgun (WGS) entry which is preliminary data.</text>
</comment>
<name>A0ABN2GGE1_9ACTN</name>
<dbReference type="EMBL" id="BAAANY010000008">
    <property type="protein sequence ID" value="GAA1670743.1"/>
    <property type="molecule type" value="Genomic_DNA"/>
</dbReference>
<dbReference type="CDD" id="cd07067">
    <property type="entry name" value="HP_PGM_like"/>
    <property type="match status" value="1"/>
</dbReference>
<dbReference type="SMART" id="SM00855">
    <property type="entry name" value="PGAM"/>
    <property type="match status" value="1"/>
</dbReference>
<dbReference type="Proteomes" id="UP001500618">
    <property type="component" value="Unassembled WGS sequence"/>
</dbReference>
<evidence type="ECO:0000313" key="1">
    <source>
        <dbReference type="EMBL" id="GAA1670743.1"/>
    </source>
</evidence>
<dbReference type="InterPro" id="IPR013078">
    <property type="entry name" value="His_Pase_superF_clade-1"/>
</dbReference>
<dbReference type="InterPro" id="IPR029033">
    <property type="entry name" value="His_PPase_superfam"/>
</dbReference>
<keyword evidence="2" id="KW-1185">Reference proteome</keyword>
<gene>
    <name evidence="1" type="ORF">GCM10009765_20210</name>
</gene>
<evidence type="ECO:0000313" key="2">
    <source>
        <dbReference type="Proteomes" id="UP001500618"/>
    </source>
</evidence>
<dbReference type="Gene3D" id="3.40.50.1240">
    <property type="entry name" value="Phosphoglycerate mutase-like"/>
    <property type="match status" value="1"/>
</dbReference>
<reference evidence="1 2" key="1">
    <citation type="journal article" date="2019" name="Int. J. Syst. Evol. Microbiol.">
        <title>The Global Catalogue of Microorganisms (GCM) 10K type strain sequencing project: providing services to taxonomists for standard genome sequencing and annotation.</title>
        <authorList>
            <consortium name="The Broad Institute Genomics Platform"/>
            <consortium name="The Broad Institute Genome Sequencing Center for Infectious Disease"/>
            <person name="Wu L."/>
            <person name="Ma J."/>
        </authorList>
    </citation>
    <scope>NUCLEOTIDE SEQUENCE [LARGE SCALE GENOMIC DNA]</scope>
    <source>
        <strain evidence="1 2">JCM 14718</strain>
    </source>
</reference>
<dbReference type="PANTHER" id="PTHR48100:SF15">
    <property type="entry name" value="SEDOHEPTULOSE 1,7-BISPHOSPHATASE"/>
    <property type="match status" value="1"/>
</dbReference>
<dbReference type="InterPro" id="IPR050275">
    <property type="entry name" value="PGM_Phosphatase"/>
</dbReference>
<dbReference type="SUPFAM" id="SSF53254">
    <property type="entry name" value="Phosphoglycerate mutase-like"/>
    <property type="match status" value="1"/>
</dbReference>